<dbReference type="Pfam" id="PF00307">
    <property type="entry name" value="CH"/>
    <property type="match status" value="1"/>
</dbReference>
<feature type="domain" description="C2 NT-type" evidence="7">
    <location>
        <begin position="8"/>
        <end position="158"/>
    </location>
</feature>
<feature type="compositionally biased region" description="Polar residues" evidence="5">
    <location>
        <begin position="257"/>
        <end position="275"/>
    </location>
</feature>
<reference evidence="10" key="1">
    <citation type="submission" date="2025-08" db="UniProtKB">
        <authorList>
            <consortium name="RefSeq"/>
        </authorList>
    </citation>
    <scope>IDENTIFICATION</scope>
</reference>
<dbReference type="InterPro" id="IPR050540">
    <property type="entry name" value="F-actin_Monoox_Mical"/>
</dbReference>
<keyword evidence="9" id="KW-1185">Reference proteome</keyword>
<feature type="compositionally biased region" description="Polar residues" evidence="5">
    <location>
        <begin position="608"/>
        <end position="620"/>
    </location>
</feature>
<feature type="compositionally biased region" description="Basic and acidic residues" evidence="5">
    <location>
        <begin position="943"/>
        <end position="982"/>
    </location>
</feature>
<feature type="compositionally biased region" description="Polar residues" evidence="5">
    <location>
        <begin position="792"/>
        <end position="807"/>
    </location>
</feature>
<dbReference type="PROSITE" id="PS50021">
    <property type="entry name" value="CH"/>
    <property type="match status" value="1"/>
</dbReference>
<dbReference type="CDD" id="cd21254">
    <property type="entry name" value="CH_EHBP1"/>
    <property type="match status" value="1"/>
</dbReference>
<dbReference type="PROSITE" id="PS51840">
    <property type="entry name" value="C2_NT"/>
    <property type="match status" value="1"/>
</dbReference>
<evidence type="ECO:0000256" key="4">
    <source>
        <dbReference type="ARBA" id="ARBA00023054"/>
    </source>
</evidence>
<evidence type="ECO:0000259" key="8">
    <source>
        <dbReference type="PROSITE" id="PS51848"/>
    </source>
</evidence>
<name>A0A2Y9RBA4_TRIMA</name>
<dbReference type="InterPro" id="IPR019448">
    <property type="entry name" value="NT-C2"/>
</dbReference>
<protein>
    <submittedName>
        <fullName evidence="10">EH domain-binding protein 1 isoform X2</fullName>
    </submittedName>
</protein>
<evidence type="ECO:0000256" key="5">
    <source>
        <dbReference type="SAM" id="MobiDB-lite"/>
    </source>
</evidence>
<keyword evidence="4" id="KW-0175">Coiled coil</keyword>
<dbReference type="PROSITE" id="PS51848">
    <property type="entry name" value="BMERB"/>
    <property type="match status" value="1"/>
</dbReference>
<feature type="domain" description="BMERB" evidence="8">
    <location>
        <begin position="973"/>
        <end position="1129"/>
    </location>
</feature>
<evidence type="ECO:0000256" key="1">
    <source>
        <dbReference type="ARBA" id="ARBA00004177"/>
    </source>
</evidence>
<dbReference type="Gene3D" id="1.10.418.10">
    <property type="entry name" value="Calponin-like domain"/>
    <property type="match status" value="1"/>
</dbReference>
<organism evidence="9 10">
    <name type="scientific">Trichechus manatus latirostris</name>
    <name type="common">Florida manatee</name>
    <dbReference type="NCBI Taxonomy" id="127582"/>
    <lineage>
        <taxon>Eukaryota</taxon>
        <taxon>Metazoa</taxon>
        <taxon>Chordata</taxon>
        <taxon>Craniata</taxon>
        <taxon>Vertebrata</taxon>
        <taxon>Euteleostomi</taxon>
        <taxon>Mammalia</taxon>
        <taxon>Eutheria</taxon>
        <taxon>Afrotheria</taxon>
        <taxon>Sirenia</taxon>
        <taxon>Trichechidae</taxon>
        <taxon>Trichechus</taxon>
    </lineage>
</organism>
<dbReference type="SMART" id="SM00033">
    <property type="entry name" value="CH"/>
    <property type="match status" value="1"/>
</dbReference>
<evidence type="ECO:0000259" key="6">
    <source>
        <dbReference type="PROSITE" id="PS50021"/>
    </source>
</evidence>
<dbReference type="FunFam" id="1.10.418.10:FF:000023">
    <property type="entry name" value="EH domain-binding protein 1 isoform X1"/>
    <property type="match status" value="1"/>
</dbReference>
<feature type="region of interest" description="Disordered" evidence="5">
    <location>
        <begin position="229"/>
        <end position="396"/>
    </location>
</feature>
<feature type="compositionally biased region" description="Basic and acidic residues" evidence="5">
    <location>
        <begin position="744"/>
        <end position="757"/>
    </location>
</feature>
<dbReference type="SUPFAM" id="SSF47576">
    <property type="entry name" value="Calponin-homology domain, CH-domain"/>
    <property type="match status" value="1"/>
</dbReference>
<dbReference type="Proteomes" id="UP000248480">
    <property type="component" value="Unplaced"/>
</dbReference>
<evidence type="ECO:0000313" key="9">
    <source>
        <dbReference type="Proteomes" id="UP000248480"/>
    </source>
</evidence>
<keyword evidence="3" id="KW-0967">Endosome</keyword>
<dbReference type="Pfam" id="PF10358">
    <property type="entry name" value="NT-C2"/>
    <property type="match status" value="1"/>
</dbReference>
<accession>A0A2Y9RBA4</accession>
<dbReference type="InterPro" id="IPR001715">
    <property type="entry name" value="CH_dom"/>
</dbReference>
<feature type="region of interest" description="Disordered" evidence="5">
    <location>
        <begin position="570"/>
        <end position="628"/>
    </location>
</feature>
<dbReference type="PANTHER" id="PTHR23167:SF43">
    <property type="entry name" value="EH DOMAIN-BINDING PROTEIN 1"/>
    <property type="match status" value="1"/>
</dbReference>
<feature type="compositionally biased region" description="Basic and acidic residues" evidence="5">
    <location>
        <begin position="579"/>
        <end position="589"/>
    </location>
</feature>
<feature type="region of interest" description="Disordered" evidence="5">
    <location>
        <begin position="1115"/>
        <end position="1148"/>
    </location>
</feature>
<evidence type="ECO:0000256" key="2">
    <source>
        <dbReference type="ARBA" id="ARBA00022553"/>
    </source>
</evidence>
<feature type="region of interest" description="Disordered" evidence="5">
    <location>
        <begin position="671"/>
        <end position="768"/>
    </location>
</feature>
<dbReference type="AlphaFoldDB" id="A0A2Y9RBA4"/>
<evidence type="ECO:0000259" key="7">
    <source>
        <dbReference type="PROSITE" id="PS51840"/>
    </source>
</evidence>
<feature type="compositionally biased region" description="Polar residues" evidence="5">
    <location>
        <begin position="677"/>
        <end position="686"/>
    </location>
</feature>
<dbReference type="GO" id="GO:0005768">
    <property type="term" value="C:endosome"/>
    <property type="evidence" value="ECO:0007669"/>
    <property type="project" value="UniProtKB-SubCell"/>
</dbReference>
<sequence length="1148" mass="130658">MASVWKRLQRVGKHASKFQFVASYQELMVECTKKWQPDKLVVVWTRRSRRKSSKAHSWQPGIKNPYRGVVVWPVPENIEITVTLFKDPHAEEFEDKEWTFVIENESPSGRRKALATSSINMKQYASPMPTQTDVKLKFKPLSKKVVSATLQFSLSCIFLREGKATDEDMQSLASLMSMKQADIGNLDDFEEDNEDDDENRVNQEEKAAKITELINKLNFLDEAEKDLATVNSNPFGDPDSEEPITETASPKKPEESYYSNSYNPFKEIQTPQSLNPFDEPDTFVTIKDSPPLSTKRKNVRPVDMSKYLYADSSKTEEEELDESNPFYEPKPTPPPNNLVNPTQELETERRVKRKAPAPPVISPKTGGVNENTAVCAGRDRSTSPKPSPIPSPILGRKPNASQSLLVWCKEVTKNYRGVKITNFTTSWRNGLSFCAILHHFRPDLIDYKSLNPQDIKENNKKAYDGFASIGISRLLEPSDMVLLAIPDKLTVMTYLYQIRAHFSGQELNVVQIEENSSKSTYKVGNYETDTNSSVDQEKFYAELSDLKREPEQQPASGAVDFLSQDDSVFVNDSGVGESESEHQTPDDHLSPSTASPYCCRTKSDIEPQKSQQSSGRTSGSDDPGMCSSVDSTQAQVLLGKKKLLKAEILDLSDLYVSDKKKDVSSPLICEETDEQKLQTPEVNSNLEQEKLENSRPSECRSDPESPIRKPSLSPTSKLGYSYNRDADLAKKKRMSLRQTESDLDADRATVNHADHSTKSVQHRMLSRQEELKERARILLEQARRDAALKAGNKQNTSAATPLSNRQLSDQDEERRRQLRERARQLIAEARSGVKMSELPSYGEMAAEKLKERSKASGEQNTKLVDLKLKKLLEAQPQVANSLSGAAQKAVAESSEQDIKNGTEDLRAERRQKATERFRNPVVFSKDSTVRKTQLQSFSQYVENRPEMKRQRSIQEDTKKGNEEKAALTETQRKPSEDEVLNKGFKDTSQYVVGELAALENEQKQIDTRAALVEKRLRYLMDTGRNTEEEEAMMQEWFMLVNKKNALIRRMNQLSLLEKEHDLERRYELLNRELRAMLAIEDWQKTEAQKRREQLLLDELVALVNKRDALVRDLDAQEKQAEEEDEHLERTLEQNKGKMAKKEEKCVLQ</sequence>
<feature type="compositionally biased region" description="Basic and acidic residues" evidence="5">
    <location>
        <begin position="1126"/>
        <end position="1148"/>
    </location>
</feature>
<feature type="compositionally biased region" description="Basic and acidic residues" evidence="5">
    <location>
        <begin position="687"/>
        <end position="707"/>
    </location>
</feature>
<feature type="region of interest" description="Disordered" evidence="5">
    <location>
        <begin position="937"/>
        <end position="982"/>
    </location>
</feature>
<dbReference type="GeneID" id="101349851"/>
<dbReference type="PANTHER" id="PTHR23167">
    <property type="entry name" value="CALPONIN HOMOLOGY DOMAIN-CONTAINING PROTEIN DDB_G0272472-RELATED"/>
    <property type="match status" value="1"/>
</dbReference>
<dbReference type="Pfam" id="PF12130">
    <property type="entry name" value="bMERB_dom"/>
    <property type="match status" value="1"/>
</dbReference>
<dbReference type="InterPro" id="IPR022735">
    <property type="entry name" value="bMERB_dom"/>
</dbReference>
<comment type="subcellular location">
    <subcellularLocation>
        <location evidence="1">Endosome</location>
    </subcellularLocation>
</comment>
<dbReference type="InterPro" id="IPR036872">
    <property type="entry name" value="CH_dom_sf"/>
</dbReference>
<gene>
    <name evidence="10" type="primary">EHBP1</name>
</gene>
<evidence type="ECO:0000313" key="10">
    <source>
        <dbReference type="RefSeq" id="XP_023589184.1"/>
    </source>
</evidence>
<proteinExistence type="predicted"/>
<keyword evidence="2" id="KW-0597">Phosphoprotein</keyword>
<feature type="domain" description="Calponin-homology (CH)" evidence="6">
    <location>
        <begin position="398"/>
        <end position="503"/>
    </location>
</feature>
<dbReference type="CTD" id="23301"/>
<evidence type="ECO:0000256" key="3">
    <source>
        <dbReference type="ARBA" id="ARBA00022753"/>
    </source>
</evidence>
<feature type="region of interest" description="Disordered" evidence="5">
    <location>
        <begin position="789"/>
        <end position="817"/>
    </location>
</feature>
<dbReference type="RefSeq" id="XP_023589184.1">
    <property type="nucleotide sequence ID" value="XM_023733416.1"/>
</dbReference>
<dbReference type="SMART" id="SM01203">
    <property type="entry name" value="DUF3585"/>
    <property type="match status" value="1"/>
</dbReference>